<comment type="caution">
    <text evidence="2">The sequence shown here is derived from an EMBL/GenBank/DDBJ whole genome shotgun (WGS) entry which is preliminary data.</text>
</comment>
<evidence type="ECO:0008006" key="4">
    <source>
        <dbReference type="Google" id="ProtNLM"/>
    </source>
</evidence>
<accession>A0A1F7WGD1</accession>
<protein>
    <recommendedName>
        <fullName evidence="4">Fibronectin type-III domain-containing protein</fullName>
    </recommendedName>
</protein>
<organism evidence="2 3">
    <name type="scientific">Candidatus Uhrbacteria bacterium RIFOXYC2_FULL_47_19</name>
    <dbReference type="NCBI Taxonomy" id="1802424"/>
    <lineage>
        <taxon>Bacteria</taxon>
        <taxon>Candidatus Uhriibacteriota</taxon>
    </lineage>
</organism>
<dbReference type="InterPro" id="IPR003961">
    <property type="entry name" value="FN3_dom"/>
</dbReference>
<proteinExistence type="predicted"/>
<evidence type="ECO:0000313" key="3">
    <source>
        <dbReference type="Proteomes" id="UP000176988"/>
    </source>
</evidence>
<name>A0A1F7WGD1_9BACT</name>
<dbReference type="AlphaFoldDB" id="A0A1F7WGD1"/>
<dbReference type="Proteomes" id="UP000176988">
    <property type="component" value="Unassembled WGS sequence"/>
</dbReference>
<dbReference type="CDD" id="cd00063">
    <property type="entry name" value="FN3"/>
    <property type="match status" value="1"/>
</dbReference>
<gene>
    <name evidence="2" type="ORF">A2480_01760</name>
</gene>
<keyword evidence="1" id="KW-0812">Transmembrane</keyword>
<dbReference type="STRING" id="1802424.A2480_01760"/>
<evidence type="ECO:0000256" key="1">
    <source>
        <dbReference type="SAM" id="Phobius"/>
    </source>
</evidence>
<dbReference type="Gene3D" id="2.60.40.10">
    <property type="entry name" value="Immunoglobulins"/>
    <property type="match status" value="1"/>
</dbReference>
<feature type="transmembrane region" description="Helical" evidence="1">
    <location>
        <begin position="6"/>
        <end position="27"/>
    </location>
</feature>
<dbReference type="InterPro" id="IPR013783">
    <property type="entry name" value="Ig-like_fold"/>
</dbReference>
<dbReference type="EMBL" id="MGFG01000010">
    <property type="protein sequence ID" value="OGM01238.1"/>
    <property type="molecule type" value="Genomic_DNA"/>
</dbReference>
<evidence type="ECO:0000313" key="2">
    <source>
        <dbReference type="EMBL" id="OGM01238.1"/>
    </source>
</evidence>
<sequence>MNNKNLILVVLGAAVILAIGMAVFAVLRNRQSATNTQGQTTGQIAIINEDTEAGNGEPAKGNRAICGDGICVESESVDICWSDCVDFGSFSDIYLTNLSDSQVEVTWKTSKPMTSGVDYGISESYELGSVSDSQLLTDHRLLVVGLSDGNYSFRVRGTDEDGNEEAFSGLGMER</sequence>
<keyword evidence="1" id="KW-0472">Membrane</keyword>
<keyword evidence="1" id="KW-1133">Transmembrane helix</keyword>
<reference evidence="2 3" key="1">
    <citation type="journal article" date="2016" name="Nat. Commun.">
        <title>Thousands of microbial genomes shed light on interconnected biogeochemical processes in an aquifer system.</title>
        <authorList>
            <person name="Anantharaman K."/>
            <person name="Brown C.T."/>
            <person name="Hug L.A."/>
            <person name="Sharon I."/>
            <person name="Castelle C.J."/>
            <person name="Probst A.J."/>
            <person name="Thomas B.C."/>
            <person name="Singh A."/>
            <person name="Wilkins M.J."/>
            <person name="Karaoz U."/>
            <person name="Brodie E.L."/>
            <person name="Williams K.H."/>
            <person name="Hubbard S.S."/>
            <person name="Banfield J.F."/>
        </authorList>
    </citation>
    <scope>NUCLEOTIDE SEQUENCE [LARGE SCALE GENOMIC DNA]</scope>
</reference>